<evidence type="ECO:0000313" key="6">
    <source>
        <dbReference type="Proteomes" id="UP000326367"/>
    </source>
</evidence>
<evidence type="ECO:0000256" key="4">
    <source>
        <dbReference type="SAM" id="Phobius"/>
    </source>
</evidence>
<evidence type="ECO:0000313" key="5">
    <source>
        <dbReference type="EMBL" id="KAA8999120.1"/>
    </source>
</evidence>
<dbReference type="InterPro" id="IPR001082">
    <property type="entry name" value="Pilin"/>
</dbReference>
<protein>
    <submittedName>
        <fullName evidence="5">Prepilin-type N-terminal cleavage/methylation domain-containing protein</fullName>
    </submittedName>
</protein>
<dbReference type="NCBIfam" id="TIGR02532">
    <property type="entry name" value="IV_pilin_GFxxxE"/>
    <property type="match status" value="1"/>
</dbReference>
<comment type="caution">
    <text evidence="5">The sequence shown here is derived from an EMBL/GenBank/DDBJ whole genome shotgun (WGS) entry which is preliminary data.</text>
</comment>
<proteinExistence type="inferred from homology"/>
<dbReference type="RefSeq" id="WP_150454461.1">
    <property type="nucleotide sequence ID" value="NZ_VYKI01000009.1"/>
</dbReference>
<dbReference type="Gene3D" id="3.30.700.10">
    <property type="entry name" value="Glycoprotein, Type 4 Pilin"/>
    <property type="match status" value="1"/>
</dbReference>
<dbReference type="SUPFAM" id="SSF54523">
    <property type="entry name" value="Pili subunits"/>
    <property type="match status" value="1"/>
</dbReference>
<reference evidence="5 6" key="1">
    <citation type="journal article" date="2020" name="Antonie Van Leeuwenhoek">
        <title>Stenotrophomonas cyclobalanopsidis sp. nov., isolated from the leaf spot disease of Cyclobalanopsis patelliformis.</title>
        <authorList>
            <person name="Bian D.R."/>
            <person name="Xue H."/>
            <person name="Piao C.G."/>
            <person name="Li Y."/>
        </authorList>
    </citation>
    <scope>NUCLEOTIDE SEQUENCE [LARGE SCALE GENOMIC DNA]</scope>
    <source>
        <strain evidence="5 6">TPQG1-4</strain>
    </source>
</reference>
<evidence type="ECO:0000256" key="1">
    <source>
        <dbReference type="ARBA" id="ARBA00005233"/>
    </source>
</evidence>
<dbReference type="Pfam" id="PF07963">
    <property type="entry name" value="N_methyl"/>
    <property type="match status" value="1"/>
</dbReference>
<keyword evidence="4" id="KW-1133">Transmembrane helix</keyword>
<keyword evidence="4" id="KW-0812">Transmembrane</keyword>
<dbReference type="EMBL" id="VYKI01000009">
    <property type="protein sequence ID" value="KAA8999120.1"/>
    <property type="molecule type" value="Genomic_DNA"/>
</dbReference>
<dbReference type="InterPro" id="IPR012902">
    <property type="entry name" value="N_methyl_site"/>
</dbReference>
<organism evidence="5 6">
    <name type="scientific">Stenotrophomonas cyclobalanopsidis</name>
    <dbReference type="NCBI Taxonomy" id="2771362"/>
    <lineage>
        <taxon>Bacteria</taxon>
        <taxon>Pseudomonadati</taxon>
        <taxon>Pseudomonadota</taxon>
        <taxon>Gammaproteobacteria</taxon>
        <taxon>Lysobacterales</taxon>
        <taxon>Lysobacteraceae</taxon>
        <taxon>Stenotrophomonas</taxon>
    </lineage>
</organism>
<dbReference type="PROSITE" id="PS00409">
    <property type="entry name" value="PROKAR_NTER_METHYL"/>
    <property type="match status" value="1"/>
</dbReference>
<comment type="similarity">
    <text evidence="1 3">Belongs to the N-Me-Phe pilin family.</text>
</comment>
<evidence type="ECO:0000256" key="2">
    <source>
        <dbReference type="ARBA" id="ARBA00022481"/>
    </source>
</evidence>
<keyword evidence="3" id="KW-0281">Fimbrium</keyword>
<evidence type="ECO:0000256" key="3">
    <source>
        <dbReference type="RuleBase" id="RU000389"/>
    </source>
</evidence>
<dbReference type="Proteomes" id="UP000326367">
    <property type="component" value="Unassembled WGS sequence"/>
</dbReference>
<accession>A0ABQ6T185</accession>
<dbReference type="Pfam" id="PF00114">
    <property type="entry name" value="Pilin"/>
    <property type="match status" value="1"/>
</dbReference>
<feature type="transmembrane region" description="Helical" evidence="4">
    <location>
        <begin position="12"/>
        <end position="37"/>
    </location>
</feature>
<keyword evidence="4" id="KW-0472">Membrane</keyword>
<name>A0ABQ6T185_9GAMM</name>
<sequence length="154" mass="15722">MGGRIVHTKHDAGFTLIELMIVIATIAILAALAVPAYQNYVVRARVSEALVLASGLRATVVANASTNSTNLGLGASLTAATDNSPNVKSTSIDADSGAITVVMRDKAAAGNIFLTPFGASGGALVAGQSPEGNITWRCTSDMAQRYLPSGCSEL</sequence>
<dbReference type="InterPro" id="IPR045584">
    <property type="entry name" value="Pilin-like"/>
</dbReference>
<keyword evidence="2" id="KW-0488">Methylation</keyword>
<keyword evidence="6" id="KW-1185">Reference proteome</keyword>
<gene>
    <name evidence="5" type="ORF">FJU31_09045</name>
</gene>